<protein>
    <recommendedName>
        <fullName evidence="4">Sulfatase N-terminal domain-containing protein</fullName>
    </recommendedName>
</protein>
<dbReference type="Gene3D" id="3.40.720.10">
    <property type="entry name" value="Alkaline Phosphatase, subunit A"/>
    <property type="match status" value="1"/>
</dbReference>
<name>A0A3D8MFS8_9ALTE</name>
<evidence type="ECO:0000259" key="4">
    <source>
        <dbReference type="Pfam" id="PF00884"/>
    </source>
</evidence>
<keyword evidence="3" id="KW-0378">Hydrolase</keyword>
<keyword evidence="6" id="KW-1185">Reference proteome</keyword>
<dbReference type="PROSITE" id="PS00523">
    <property type="entry name" value="SULFATASE_1"/>
    <property type="match status" value="1"/>
</dbReference>
<evidence type="ECO:0000256" key="3">
    <source>
        <dbReference type="ARBA" id="ARBA00022801"/>
    </source>
</evidence>
<feature type="domain" description="Sulfatase N-terminal" evidence="4">
    <location>
        <begin position="39"/>
        <end position="445"/>
    </location>
</feature>
<keyword evidence="2" id="KW-0479">Metal-binding</keyword>
<dbReference type="PANTHER" id="PTHR45953">
    <property type="entry name" value="IDURONATE 2-SULFATASE"/>
    <property type="match status" value="1"/>
</dbReference>
<dbReference type="PANTHER" id="PTHR45953:SF1">
    <property type="entry name" value="IDURONATE 2-SULFATASE"/>
    <property type="match status" value="1"/>
</dbReference>
<dbReference type="AlphaFoldDB" id="A0A3D8MFS8"/>
<comment type="similarity">
    <text evidence="1">Belongs to the sulfatase family.</text>
</comment>
<comment type="caution">
    <text evidence="5">The sequence shown here is derived from an EMBL/GenBank/DDBJ whole genome shotgun (WGS) entry which is preliminary data.</text>
</comment>
<dbReference type="OrthoDB" id="9803751at2"/>
<dbReference type="GO" id="GO:0046872">
    <property type="term" value="F:metal ion binding"/>
    <property type="evidence" value="ECO:0007669"/>
    <property type="project" value="UniProtKB-KW"/>
</dbReference>
<dbReference type="Pfam" id="PF00884">
    <property type="entry name" value="Sulfatase"/>
    <property type="match status" value="1"/>
</dbReference>
<dbReference type="PROSITE" id="PS00149">
    <property type="entry name" value="SULFATASE_2"/>
    <property type="match status" value="1"/>
</dbReference>
<sequence>MNFIVRIQCFVLSVGLVIGGCASPTSQEQLSSQSATDKPNFLFIAVDDLNVYNTVLGDHETSFLRKVYPDDSVRQSVIGRLTPNLQELARQGVTFSNAYSAAPLCGPSRTALLTGVPPHVSGYYQHDRHFRAYSSLTDTVTLPQYLKQNGYFTSGIGKVFHKGRSYLDRGYFSDWPDQIYSWSHWVEVNSGTSSQHDSVQDNSEQLSRYWHNDGSKPAFTRFGVTQVPTELSNDYLNASHIANLMVDGQATRKDVNGQIQQVVLPKEQPFFLAAGIFAPHLPWVVEQQYYDLFPLEEMAIDDELMAWLEWDARDLADSGKNLVSKSSFQDMLQYGLTLDGVGGDLNAWKAKFQAYLATIAYADRALGVLREAIDRNPRRDNTIVVLWSDHGYHVGDKFREGKITLWEAANHANLLIIDPRREKNQTVESPVSLQDIYPTVVSLAGLGRPEHVYGEDLTDMLKQPQATRDRVILNTNGEGNHALRDLQYRYLRYANGDEELYQMISDPLEQINLAGLPAFEPILKKYRRALEQELANPAGYHKTNQK</sequence>
<dbReference type="PROSITE" id="PS51257">
    <property type="entry name" value="PROKAR_LIPOPROTEIN"/>
    <property type="match status" value="1"/>
</dbReference>
<reference evidence="6" key="1">
    <citation type="submission" date="2018-08" db="EMBL/GenBank/DDBJ databases">
        <authorList>
            <person name="Zhang J."/>
            <person name="Du Z.-J."/>
        </authorList>
    </citation>
    <scope>NUCLEOTIDE SEQUENCE [LARGE SCALE GENOMIC DNA]</scope>
    <source>
        <strain evidence="6">KCTC 52655</strain>
    </source>
</reference>
<dbReference type="InterPro" id="IPR024607">
    <property type="entry name" value="Sulfatase_CS"/>
</dbReference>
<dbReference type="InterPro" id="IPR017850">
    <property type="entry name" value="Alkaline_phosphatase_core_sf"/>
</dbReference>
<dbReference type="GO" id="GO:0005737">
    <property type="term" value="C:cytoplasm"/>
    <property type="evidence" value="ECO:0007669"/>
    <property type="project" value="TreeGrafter"/>
</dbReference>
<accession>A0A3D8MFS8</accession>
<evidence type="ECO:0000313" key="5">
    <source>
        <dbReference type="EMBL" id="RDV29364.1"/>
    </source>
</evidence>
<evidence type="ECO:0000256" key="2">
    <source>
        <dbReference type="ARBA" id="ARBA00022723"/>
    </source>
</evidence>
<dbReference type="GO" id="GO:0008484">
    <property type="term" value="F:sulfuric ester hydrolase activity"/>
    <property type="evidence" value="ECO:0007669"/>
    <property type="project" value="TreeGrafter"/>
</dbReference>
<evidence type="ECO:0000256" key="1">
    <source>
        <dbReference type="ARBA" id="ARBA00008779"/>
    </source>
</evidence>
<dbReference type="SUPFAM" id="SSF53649">
    <property type="entry name" value="Alkaline phosphatase-like"/>
    <property type="match status" value="1"/>
</dbReference>
<organism evidence="5 6">
    <name type="scientific">Alteromonas aestuariivivens</name>
    <dbReference type="NCBI Taxonomy" id="1938339"/>
    <lineage>
        <taxon>Bacteria</taxon>
        <taxon>Pseudomonadati</taxon>
        <taxon>Pseudomonadota</taxon>
        <taxon>Gammaproteobacteria</taxon>
        <taxon>Alteromonadales</taxon>
        <taxon>Alteromonadaceae</taxon>
        <taxon>Alteromonas/Salinimonas group</taxon>
        <taxon>Alteromonas</taxon>
    </lineage>
</organism>
<dbReference type="Proteomes" id="UP000256561">
    <property type="component" value="Unassembled WGS sequence"/>
</dbReference>
<dbReference type="EMBL" id="QRHA01000001">
    <property type="protein sequence ID" value="RDV29364.1"/>
    <property type="molecule type" value="Genomic_DNA"/>
</dbReference>
<evidence type="ECO:0000313" key="6">
    <source>
        <dbReference type="Proteomes" id="UP000256561"/>
    </source>
</evidence>
<dbReference type="InterPro" id="IPR000917">
    <property type="entry name" value="Sulfatase_N"/>
</dbReference>
<proteinExistence type="inferred from homology"/>
<dbReference type="RefSeq" id="WP_115591654.1">
    <property type="nucleotide sequence ID" value="NZ_QRHA01000001.1"/>
</dbReference>
<gene>
    <name evidence="5" type="ORF">DXV75_02645</name>
</gene>